<evidence type="ECO:0000256" key="7">
    <source>
        <dbReference type="ARBA" id="ARBA00022989"/>
    </source>
</evidence>
<dbReference type="GO" id="GO:0015774">
    <property type="term" value="P:polysaccharide transport"/>
    <property type="evidence" value="ECO:0007669"/>
    <property type="project" value="UniProtKB-KW"/>
</dbReference>
<evidence type="ECO:0000256" key="9">
    <source>
        <dbReference type="ARBA" id="ARBA00023136"/>
    </source>
</evidence>
<evidence type="ECO:0000256" key="2">
    <source>
        <dbReference type="ARBA" id="ARBA00007783"/>
    </source>
</evidence>
<feature type="domain" description="ABC-2 type transporter transmembrane" evidence="11">
    <location>
        <begin position="20"/>
        <end position="228"/>
    </location>
</feature>
<evidence type="ECO:0000259" key="11">
    <source>
        <dbReference type="Pfam" id="PF01061"/>
    </source>
</evidence>
<dbReference type="PRINTS" id="PR00164">
    <property type="entry name" value="ABC2TRNSPORT"/>
</dbReference>
<name>A0A5P1R8A2_9GAMM</name>
<gene>
    <name evidence="12" type="ORF">F0U83_03620</name>
</gene>
<feature type="transmembrane region" description="Helical" evidence="10">
    <location>
        <begin position="36"/>
        <end position="53"/>
    </location>
</feature>
<evidence type="ECO:0000313" key="13">
    <source>
        <dbReference type="Proteomes" id="UP000324760"/>
    </source>
</evidence>
<feature type="transmembrane region" description="Helical" evidence="10">
    <location>
        <begin position="240"/>
        <end position="258"/>
    </location>
</feature>
<organism evidence="12 13">
    <name type="scientific">Neptunomonas concharum</name>
    <dbReference type="NCBI Taxonomy" id="1031538"/>
    <lineage>
        <taxon>Bacteria</taxon>
        <taxon>Pseudomonadati</taxon>
        <taxon>Pseudomonadota</taxon>
        <taxon>Gammaproteobacteria</taxon>
        <taxon>Oceanospirillales</taxon>
        <taxon>Oceanospirillaceae</taxon>
        <taxon>Neptunomonas</taxon>
    </lineage>
</organism>
<feature type="transmembrane region" description="Helical" evidence="10">
    <location>
        <begin position="65"/>
        <end position="85"/>
    </location>
</feature>
<evidence type="ECO:0000256" key="10">
    <source>
        <dbReference type="SAM" id="Phobius"/>
    </source>
</evidence>
<dbReference type="OrthoDB" id="9814458at2"/>
<dbReference type="InterPro" id="IPR013525">
    <property type="entry name" value="ABC2_TM"/>
</dbReference>
<dbReference type="Pfam" id="PF01061">
    <property type="entry name" value="ABC2_membrane"/>
    <property type="match status" value="1"/>
</dbReference>
<dbReference type="EMBL" id="CP043869">
    <property type="protein sequence ID" value="QEQ95864.1"/>
    <property type="molecule type" value="Genomic_DNA"/>
</dbReference>
<evidence type="ECO:0000256" key="1">
    <source>
        <dbReference type="ARBA" id="ARBA00004651"/>
    </source>
</evidence>
<evidence type="ECO:0000256" key="4">
    <source>
        <dbReference type="ARBA" id="ARBA00022475"/>
    </source>
</evidence>
<accession>A0A5P1R8A2</accession>
<keyword evidence="7 10" id="KW-1133">Transmembrane helix</keyword>
<feature type="transmembrane region" description="Helical" evidence="10">
    <location>
        <begin position="156"/>
        <end position="176"/>
    </location>
</feature>
<dbReference type="AlphaFoldDB" id="A0A5P1R8A2"/>
<dbReference type="KEGG" id="ncu:F0U83_03620"/>
<evidence type="ECO:0000256" key="5">
    <source>
        <dbReference type="ARBA" id="ARBA00022597"/>
    </source>
</evidence>
<dbReference type="Proteomes" id="UP000324760">
    <property type="component" value="Chromosome"/>
</dbReference>
<reference evidence="12 13" key="1">
    <citation type="journal article" date="2019" name="Biochem. Eng. J.">
        <title>Metabolic engineering of the marine bacteria Neptunomonas concharum for the production of acetoin and meso-2,3-butanediol from acetate.</title>
        <authorList>
            <person name="Li W."/>
            <person name="Pu N."/>
            <person name="Liu C.-X."/>
            <person name="Yuan Q.-P."/>
            <person name="Li Z.-J."/>
        </authorList>
    </citation>
    <scope>NUCLEOTIDE SEQUENCE [LARGE SCALE GENOMIC DNA]</scope>
    <source>
        <strain evidence="12 13">JCM17730</strain>
    </source>
</reference>
<sequence>MSVNQHASRSSWQITYSVWSALFMREALARTTADRFAWFWMVFEPMALVGLMVSVRTLIFGSNRFIMGADFIPWLITGLLGFFLFRENMMRPLNAIEANKGLFSYRQVRPVDTVFVRCLLEGILKTFIIFIFVGCGAVLGFNIIPDNPLAALVAWINLWMMGAGFGLIFSVLSTLIPELGRIVRITTLPLMLTSGAIVPLNFLHHEVREIILYIPIVHALEMLRQGFFSTYHALPGVSPVYMWVWSLSVVALGLLLHVKYADELKAA</sequence>
<protein>
    <submittedName>
        <fullName evidence="12">ABC transporter permease</fullName>
    </submittedName>
</protein>
<dbReference type="GO" id="GO:0043190">
    <property type="term" value="C:ATP-binding cassette (ABC) transporter complex"/>
    <property type="evidence" value="ECO:0007669"/>
    <property type="project" value="InterPro"/>
</dbReference>
<keyword evidence="6 10" id="KW-0812">Transmembrane</keyword>
<dbReference type="GO" id="GO:0140359">
    <property type="term" value="F:ABC-type transporter activity"/>
    <property type="evidence" value="ECO:0007669"/>
    <property type="project" value="InterPro"/>
</dbReference>
<dbReference type="InterPro" id="IPR000412">
    <property type="entry name" value="ABC_2_transport"/>
</dbReference>
<evidence type="ECO:0000313" key="12">
    <source>
        <dbReference type="EMBL" id="QEQ95864.1"/>
    </source>
</evidence>
<keyword evidence="4" id="KW-1003">Cell membrane</keyword>
<feature type="transmembrane region" description="Helical" evidence="10">
    <location>
        <begin position="182"/>
        <end position="203"/>
    </location>
</feature>
<comment type="similarity">
    <text evidence="2">Belongs to the ABC-2 integral membrane protein family.</text>
</comment>
<evidence type="ECO:0000256" key="6">
    <source>
        <dbReference type="ARBA" id="ARBA00022692"/>
    </source>
</evidence>
<evidence type="ECO:0000256" key="8">
    <source>
        <dbReference type="ARBA" id="ARBA00023047"/>
    </source>
</evidence>
<proteinExistence type="inferred from homology"/>
<dbReference type="PANTHER" id="PTHR30413">
    <property type="entry name" value="INNER MEMBRANE TRANSPORT PERMEASE"/>
    <property type="match status" value="1"/>
</dbReference>
<keyword evidence="13" id="KW-1185">Reference proteome</keyword>
<keyword evidence="9 10" id="KW-0472">Membrane</keyword>
<keyword evidence="8" id="KW-0625">Polysaccharide transport</keyword>
<keyword evidence="3" id="KW-0813">Transport</keyword>
<evidence type="ECO:0000256" key="3">
    <source>
        <dbReference type="ARBA" id="ARBA00022448"/>
    </source>
</evidence>
<comment type="subcellular location">
    <subcellularLocation>
        <location evidence="1">Cell membrane</location>
        <topology evidence="1">Multi-pass membrane protein</topology>
    </subcellularLocation>
</comment>
<feature type="transmembrane region" description="Helical" evidence="10">
    <location>
        <begin position="123"/>
        <end position="144"/>
    </location>
</feature>
<dbReference type="PANTHER" id="PTHR30413:SF10">
    <property type="entry name" value="CAPSULE POLYSACCHARIDE EXPORT INNER-MEMBRANE PROTEIN CTRC"/>
    <property type="match status" value="1"/>
</dbReference>
<dbReference type="GO" id="GO:0015920">
    <property type="term" value="P:lipopolysaccharide transport"/>
    <property type="evidence" value="ECO:0007669"/>
    <property type="project" value="TreeGrafter"/>
</dbReference>
<keyword evidence="5" id="KW-0762">Sugar transport</keyword>